<evidence type="ECO:0000313" key="3">
    <source>
        <dbReference type="WBParaSite" id="TREG1_22810.1"/>
    </source>
</evidence>
<reference evidence="3" key="2">
    <citation type="submission" date="2023-11" db="UniProtKB">
        <authorList>
            <consortium name="WormBaseParasite"/>
        </authorList>
    </citation>
    <scope>IDENTIFICATION</scope>
</reference>
<organism evidence="2 3">
    <name type="scientific">Trichobilharzia regenti</name>
    <name type="common">Nasal bird schistosome</name>
    <dbReference type="NCBI Taxonomy" id="157069"/>
    <lineage>
        <taxon>Eukaryota</taxon>
        <taxon>Metazoa</taxon>
        <taxon>Spiralia</taxon>
        <taxon>Lophotrochozoa</taxon>
        <taxon>Platyhelminthes</taxon>
        <taxon>Trematoda</taxon>
        <taxon>Digenea</taxon>
        <taxon>Strigeidida</taxon>
        <taxon>Schistosomatoidea</taxon>
        <taxon>Schistosomatidae</taxon>
        <taxon>Trichobilharzia</taxon>
    </lineage>
</organism>
<protein>
    <submittedName>
        <fullName evidence="3">Tub domain-containing protein</fullName>
    </submittedName>
</protein>
<evidence type="ECO:0000313" key="2">
    <source>
        <dbReference type="Proteomes" id="UP000050795"/>
    </source>
</evidence>
<name>A0A183W4Y7_TRIRE</name>
<evidence type="ECO:0000259" key="1">
    <source>
        <dbReference type="Pfam" id="PF25356"/>
    </source>
</evidence>
<dbReference type="Proteomes" id="UP000050795">
    <property type="component" value="Unassembled WGS sequence"/>
</dbReference>
<keyword evidence="2" id="KW-1185">Reference proteome</keyword>
<dbReference type="OrthoDB" id="6226428at2759"/>
<dbReference type="AlphaFoldDB" id="A0A183W4Y7"/>
<reference evidence="2" key="1">
    <citation type="submission" date="2022-06" db="EMBL/GenBank/DDBJ databases">
        <authorList>
            <person name="Berger JAMES D."/>
            <person name="Berger JAMES D."/>
        </authorList>
    </citation>
    <scope>NUCLEOTIDE SEQUENCE [LARGE SCALE GENOMIC DNA]</scope>
</reference>
<dbReference type="Pfam" id="PF25356">
    <property type="entry name" value="PH_trem"/>
    <property type="match status" value="1"/>
</dbReference>
<feature type="domain" description="Trematode PH-like" evidence="1">
    <location>
        <begin position="34"/>
        <end position="163"/>
    </location>
</feature>
<proteinExistence type="predicted"/>
<dbReference type="WBParaSite" id="TREG1_22810.1">
    <property type="protein sequence ID" value="TREG1_22810.1"/>
    <property type="gene ID" value="TREG1_22810"/>
</dbReference>
<sequence>MPQGRSKSLSFSQVNEQSGLSTLSLNQMKIDKKTKQSVYYICHVCILNRKEVSLNDEMNQQKAEDLIQKHIKKRVAHCNLFCLQDQIRLEKSKQCGSNPPRKFILYKHIKFMHLSEHIPYTFVLCTEFEKAKCKFYEVYKCKLSQDAKMLFVLIQKALNDSEYLLREELKYPKTSVGSQCSLLYYNYNHNNDHIYDSRRQCVLPLGGSLPRNSITGITSNIYVEHSNELIQKRQGDFVSRNDYTSQSMELLENLNSAYKTANGNLNSDNTWQVSMTLLQTDFIKGPRINDTGPIYMFVARQIK</sequence>
<accession>A0A183W4Y7</accession>
<dbReference type="InterPro" id="IPR057376">
    <property type="entry name" value="PH_trem"/>
</dbReference>